<proteinExistence type="predicted"/>
<sequence length="128" mass="14009">MPTVCFLSTVAKVEPPPRWIVLRAPLTTRLDSPIPMPALTAPVDNTRTSQGQVRVSHVQLVSGAVKARTILRLVLVVSTLSVGLTSARIVQWATNVWIQHQDPWRAQMATTRLMLVSAMRDDGACGTQ</sequence>
<protein>
    <submittedName>
        <fullName evidence="1">Uncharacterized protein</fullName>
    </submittedName>
</protein>
<reference evidence="1 2" key="1">
    <citation type="journal article" date="2021" name="Elife">
        <title>Chloroplast acquisition without the gene transfer in kleptoplastic sea slugs, Plakobranchus ocellatus.</title>
        <authorList>
            <person name="Maeda T."/>
            <person name="Takahashi S."/>
            <person name="Yoshida T."/>
            <person name="Shimamura S."/>
            <person name="Takaki Y."/>
            <person name="Nagai Y."/>
            <person name="Toyoda A."/>
            <person name="Suzuki Y."/>
            <person name="Arimoto A."/>
            <person name="Ishii H."/>
            <person name="Satoh N."/>
            <person name="Nishiyama T."/>
            <person name="Hasebe M."/>
            <person name="Maruyama T."/>
            <person name="Minagawa J."/>
            <person name="Obokata J."/>
            <person name="Shigenobu S."/>
        </authorList>
    </citation>
    <scope>NUCLEOTIDE SEQUENCE [LARGE SCALE GENOMIC DNA]</scope>
</reference>
<name>A0AAV4C5N8_9GAST</name>
<dbReference type="Proteomes" id="UP000735302">
    <property type="component" value="Unassembled WGS sequence"/>
</dbReference>
<accession>A0AAV4C5N8</accession>
<dbReference type="EMBL" id="BLXT01005858">
    <property type="protein sequence ID" value="GFO26763.1"/>
    <property type="molecule type" value="Genomic_DNA"/>
</dbReference>
<evidence type="ECO:0000313" key="2">
    <source>
        <dbReference type="Proteomes" id="UP000735302"/>
    </source>
</evidence>
<gene>
    <name evidence="1" type="ORF">PoB_005326800</name>
</gene>
<evidence type="ECO:0000313" key="1">
    <source>
        <dbReference type="EMBL" id="GFO26763.1"/>
    </source>
</evidence>
<dbReference type="AlphaFoldDB" id="A0AAV4C5N8"/>
<comment type="caution">
    <text evidence="1">The sequence shown here is derived from an EMBL/GenBank/DDBJ whole genome shotgun (WGS) entry which is preliminary data.</text>
</comment>
<organism evidence="1 2">
    <name type="scientific">Plakobranchus ocellatus</name>
    <dbReference type="NCBI Taxonomy" id="259542"/>
    <lineage>
        <taxon>Eukaryota</taxon>
        <taxon>Metazoa</taxon>
        <taxon>Spiralia</taxon>
        <taxon>Lophotrochozoa</taxon>
        <taxon>Mollusca</taxon>
        <taxon>Gastropoda</taxon>
        <taxon>Heterobranchia</taxon>
        <taxon>Euthyneura</taxon>
        <taxon>Panpulmonata</taxon>
        <taxon>Sacoglossa</taxon>
        <taxon>Placobranchoidea</taxon>
        <taxon>Plakobranchidae</taxon>
        <taxon>Plakobranchus</taxon>
    </lineage>
</organism>
<keyword evidence="2" id="KW-1185">Reference proteome</keyword>